<evidence type="ECO:0000313" key="11">
    <source>
        <dbReference type="EMBL" id="EEC10978.1"/>
    </source>
</evidence>
<evidence type="ECO:0000256" key="2">
    <source>
        <dbReference type="ARBA" id="ARBA00022723"/>
    </source>
</evidence>
<dbReference type="SUPFAM" id="SSF57667">
    <property type="entry name" value="beta-beta-alpha zinc fingers"/>
    <property type="match status" value="2"/>
</dbReference>
<feature type="domain" description="C2H2-type" evidence="10">
    <location>
        <begin position="22"/>
        <end position="50"/>
    </location>
</feature>
<name>B7PWK6_IXOSC</name>
<accession>B7PWK6</accession>
<keyword evidence="7" id="KW-0804">Transcription</keyword>
<dbReference type="FunFam" id="3.30.160.60:FF:000495">
    <property type="entry name" value="zinc finger protein 668"/>
    <property type="match status" value="1"/>
</dbReference>
<feature type="non-terminal residue" evidence="11">
    <location>
        <position position="87"/>
    </location>
</feature>
<evidence type="ECO:0000313" key="13">
    <source>
        <dbReference type="Proteomes" id="UP000001555"/>
    </source>
</evidence>
<keyword evidence="3" id="KW-0677">Repeat</keyword>
<evidence type="ECO:0000313" key="12">
    <source>
        <dbReference type="EnsemblMetazoa" id="ISCW024490-PA"/>
    </source>
</evidence>
<evidence type="ECO:0000256" key="3">
    <source>
        <dbReference type="ARBA" id="ARBA00022737"/>
    </source>
</evidence>
<proteinExistence type="predicted"/>
<dbReference type="AlphaFoldDB" id="B7PWK6"/>
<dbReference type="GO" id="GO:0005634">
    <property type="term" value="C:nucleus"/>
    <property type="evidence" value="ECO:0007669"/>
    <property type="project" value="UniProtKB-SubCell"/>
</dbReference>
<keyword evidence="5" id="KW-0862">Zinc</keyword>
<feature type="domain" description="C2H2-type" evidence="10">
    <location>
        <begin position="1"/>
        <end position="21"/>
    </location>
</feature>
<comment type="subcellular location">
    <subcellularLocation>
        <location evidence="1">Nucleus</location>
    </subcellularLocation>
</comment>
<dbReference type="STRING" id="6945.B7PWK6"/>
<dbReference type="EMBL" id="DS808594">
    <property type="protein sequence ID" value="EEC10978.1"/>
    <property type="molecule type" value="Genomic_DNA"/>
</dbReference>
<organism>
    <name type="scientific">Ixodes scapularis</name>
    <name type="common">Black-legged tick</name>
    <name type="synonym">Deer tick</name>
    <dbReference type="NCBI Taxonomy" id="6945"/>
    <lineage>
        <taxon>Eukaryota</taxon>
        <taxon>Metazoa</taxon>
        <taxon>Ecdysozoa</taxon>
        <taxon>Arthropoda</taxon>
        <taxon>Chelicerata</taxon>
        <taxon>Arachnida</taxon>
        <taxon>Acari</taxon>
        <taxon>Parasitiformes</taxon>
        <taxon>Ixodida</taxon>
        <taxon>Ixodoidea</taxon>
        <taxon>Ixodidae</taxon>
        <taxon>Ixodinae</taxon>
        <taxon>Ixodes</taxon>
    </lineage>
</organism>
<keyword evidence="13" id="KW-1185">Reference proteome</keyword>
<evidence type="ECO:0000256" key="1">
    <source>
        <dbReference type="ARBA" id="ARBA00004123"/>
    </source>
</evidence>
<evidence type="ECO:0000256" key="5">
    <source>
        <dbReference type="ARBA" id="ARBA00022833"/>
    </source>
</evidence>
<dbReference type="SMART" id="SM00355">
    <property type="entry name" value="ZnF_C2H2"/>
    <property type="match status" value="2"/>
</dbReference>
<dbReference type="VEuPathDB" id="VectorBase:ISCW024490"/>
<dbReference type="Pfam" id="PF00096">
    <property type="entry name" value="zf-C2H2"/>
    <property type="match status" value="2"/>
</dbReference>
<dbReference type="PROSITE" id="PS50157">
    <property type="entry name" value="ZINC_FINGER_C2H2_2"/>
    <property type="match status" value="3"/>
</dbReference>
<dbReference type="PROSITE" id="PS00028">
    <property type="entry name" value="ZINC_FINGER_C2H2_1"/>
    <property type="match status" value="2"/>
</dbReference>
<dbReference type="InterPro" id="IPR050331">
    <property type="entry name" value="Zinc_finger"/>
</dbReference>
<dbReference type="PaxDb" id="6945-B7PWK6"/>
<dbReference type="VEuPathDB" id="VectorBase:ISCI024490"/>
<dbReference type="EnsemblMetazoa" id="ISCW024490-RA">
    <property type="protein sequence ID" value="ISCW024490-PA"/>
    <property type="gene ID" value="ISCW024490"/>
</dbReference>
<feature type="non-terminal residue" evidence="11">
    <location>
        <position position="1"/>
    </location>
</feature>
<protein>
    <submittedName>
        <fullName evidence="11">Zinc finger protein, putative</fullName>
    </submittedName>
</protein>
<dbReference type="Gene3D" id="3.30.160.60">
    <property type="entry name" value="Classic Zinc Finger"/>
    <property type="match status" value="3"/>
</dbReference>
<evidence type="ECO:0000256" key="4">
    <source>
        <dbReference type="ARBA" id="ARBA00022771"/>
    </source>
</evidence>
<gene>
    <name evidence="11" type="ORF">IscW_ISCW024490</name>
</gene>
<dbReference type="InterPro" id="IPR036236">
    <property type="entry name" value="Znf_C2H2_sf"/>
</dbReference>
<dbReference type="FunFam" id="3.30.160.60:FF:000100">
    <property type="entry name" value="Zinc finger 45-like"/>
    <property type="match status" value="1"/>
</dbReference>
<keyword evidence="4 9" id="KW-0863">Zinc-finger</keyword>
<dbReference type="GO" id="GO:0008270">
    <property type="term" value="F:zinc ion binding"/>
    <property type="evidence" value="ECO:0007669"/>
    <property type="project" value="UniProtKB-KW"/>
</dbReference>
<keyword evidence="8" id="KW-0539">Nucleus</keyword>
<evidence type="ECO:0000256" key="7">
    <source>
        <dbReference type="ARBA" id="ARBA00023163"/>
    </source>
</evidence>
<dbReference type="EMBL" id="ABJB010981546">
    <property type="status" value="NOT_ANNOTATED_CDS"/>
    <property type="molecule type" value="Genomic_DNA"/>
</dbReference>
<dbReference type="PANTHER" id="PTHR16515">
    <property type="entry name" value="PR DOMAIN ZINC FINGER PROTEIN"/>
    <property type="match status" value="1"/>
</dbReference>
<reference evidence="12" key="2">
    <citation type="submission" date="2020-05" db="UniProtKB">
        <authorList>
            <consortium name="EnsemblMetazoa"/>
        </authorList>
    </citation>
    <scope>IDENTIFICATION</scope>
    <source>
        <strain evidence="12">wikel</strain>
    </source>
</reference>
<dbReference type="PANTHER" id="PTHR16515:SF66">
    <property type="entry name" value="C2H2-TYPE DOMAIN-CONTAINING PROTEIN"/>
    <property type="match status" value="1"/>
</dbReference>
<dbReference type="HOGENOM" id="CLU_002678_42_11_1"/>
<sequence length="87" mass="10159">KAFAQADALARHARKHTDERPFVCRLCPVSFRQKCHLKAHVDVEHDGCRPFKCDRCPKAFLQRSWLTKHRRVHAGMHIYKCTSCSLD</sequence>
<reference evidence="11 13" key="1">
    <citation type="submission" date="2008-03" db="EMBL/GenBank/DDBJ databases">
        <title>Annotation of Ixodes scapularis.</title>
        <authorList>
            <consortium name="Ixodes scapularis Genome Project Consortium"/>
            <person name="Caler E."/>
            <person name="Hannick L.I."/>
            <person name="Bidwell S."/>
            <person name="Joardar V."/>
            <person name="Thiagarajan M."/>
            <person name="Amedeo P."/>
            <person name="Galinsky K.J."/>
            <person name="Schobel S."/>
            <person name="Inman J."/>
            <person name="Hostetler J."/>
            <person name="Miller J."/>
            <person name="Hammond M."/>
            <person name="Megy K."/>
            <person name="Lawson D."/>
            <person name="Kodira C."/>
            <person name="Sutton G."/>
            <person name="Meyer J."/>
            <person name="Hill C.A."/>
            <person name="Birren B."/>
            <person name="Nene V."/>
            <person name="Collins F."/>
            <person name="Alarcon-Chaidez F."/>
            <person name="Wikel S."/>
            <person name="Strausberg R."/>
        </authorList>
    </citation>
    <scope>NUCLEOTIDE SEQUENCE [LARGE SCALE GENOMIC DNA]</scope>
    <source>
        <strain evidence="13">Wikel</strain>
        <strain evidence="11">Wikel colony</strain>
    </source>
</reference>
<evidence type="ECO:0000256" key="8">
    <source>
        <dbReference type="ARBA" id="ARBA00023242"/>
    </source>
</evidence>
<keyword evidence="6" id="KW-0805">Transcription regulation</keyword>
<dbReference type="InterPro" id="IPR013087">
    <property type="entry name" value="Znf_C2H2_type"/>
</dbReference>
<evidence type="ECO:0000259" key="10">
    <source>
        <dbReference type="PROSITE" id="PS50157"/>
    </source>
</evidence>
<evidence type="ECO:0000256" key="9">
    <source>
        <dbReference type="PROSITE-ProRule" id="PRU00042"/>
    </source>
</evidence>
<dbReference type="Proteomes" id="UP000001555">
    <property type="component" value="Unassembled WGS sequence"/>
</dbReference>
<evidence type="ECO:0000256" key="6">
    <source>
        <dbReference type="ARBA" id="ARBA00023015"/>
    </source>
</evidence>
<dbReference type="InParanoid" id="B7PWK6"/>
<keyword evidence="2" id="KW-0479">Metal-binding</keyword>
<feature type="domain" description="C2H2-type" evidence="10">
    <location>
        <begin position="51"/>
        <end position="78"/>
    </location>
</feature>